<sequence>MEKLDLLYLSRHGVKGFTYLNRNYVTREKSIPEGV</sequence>
<reference evidence="1 2" key="1">
    <citation type="submission" date="2016-10" db="EMBL/GenBank/DDBJ databases">
        <authorList>
            <person name="de Groot N.N."/>
        </authorList>
    </citation>
    <scope>NUCLEOTIDE SEQUENCE [LARGE SCALE GENOMIC DNA]</scope>
    <source>
        <strain evidence="1 2">DSM 19033</strain>
    </source>
</reference>
<evidence type="ECO:0000313" key="2">
    <source>
        <dbReference type="Proteomes" id="UP000198850"/>
    </source>
</evidence>
<organism evidence="1 2">
    <name type="scientific">Pedobacter hartonius</name>
    <dbReference type="NCBI Taxonomy" id="425514"/>
    <lineage>
        <taxon>Bacteria</taxon>
        <taxon>Pseudomonadati</taxon>
        <taxon>Bacteroidota</taxon>
        <taxon>Sphingobacteriia</taxon>
        <taxon>Sphingobacteriales</taxon>
        <taxon>Sphingobacteriaceae</taxon>
        <taxon>Pedobacter</taxon>
    </lineage>
</organism>
<gene>
    <name evidence="1" type="ORF">SAMN05443550_1031</name>
</gene>
<dbReference type="EMBL" id="FNRA01000003">
    <property type="protein sequence ID" value="SEA35855.1"/>
    <property type="molecule type" value="Genomic_DNA"/>
</dbReference>
<accession>A0A1H4AIW3</accession>
<dbReference type="AlphaFoldDB" id="A0A1H4AIW3"/>
<feature type="non-terminal residue" evidence="1">
    <location>
        <position position="35"/>
    </location>
</feature>
<dbReference type="Proteomes" id="UP000198850">
    <property type="component" value="Unassembled WGS sequence"/>
</dbReference>
<name>A0A1H4AIW3_9SPHI</name>
<evidence type="ECO:0000313" key="1">
    <source>
        <dbReference type="EMBL" id="SEA35855.1"/>
    </source>
</evidence>
<proteinExistence type="predicted"/>
<keyword evidence="2" id="KW-1185">Reference proteome</keyword>
<protein>
    <submittedName>
        <fullName evidence="1">Uncharacterized protein</fullName>
    </submittedName>
</protein>